<dbReference type="FunFam" id="1.20.1070.10:FF:000200">
    <property type="entry name" value="Adhesion G protein-coupled receptor L3"/>
    <property type="match status" value="1"/>
</dbReference>
<evidence type="ECO:0000256" key="12">
    <source>
        <dbReference type="ARBA" id="ARBA00023224"/>
    </source>
</evidence>
<dbReference type="InterPro" id="IPR057244">
    <property type="entry name" value="GAIN_B"/>
</dbReference>
<dbReference type="InterPro" id="IPR048072">
    <property type="entry name" value="7tmB2_latrophilin-like"/>
</dbReference>
<dbReference type="InterPro" id="IPR046338">
    <property type="entry name" value="GAIN_dom_sf"/>
</dbReference>
<dbReference type="SMART" id="SM00060">
    <property type="entry name" value="FN3"/>
    <property type="match status" value="1"/>
</dbReference>
<evidence type="ECO:0000256" key="13">
    <source>
        <dbReference type="SAM" id="MobiDB-lite"/>
    </source>
</evidence>
<dbReference type="InterPro" id="IPR000922">
    <property type="entry name" value="Lectin_gal-bd_dom"/>
</dbReference>
<feature type="transmembrane region" description="Helical" evidence="14">
    <location>
        <begin position="815"/>
        <end position="833"/>
    </location>
</feature>
<feature type="compositionally biased region" description="Polar residues" evidence="13">
    <location>
        <begin position="279"/>
        <end position="292"/>
    </location>
</feature>
<evidence type="ECO:0000313" key="21">
    <source>
        <dbReference type="Proteomes" id="UP000735302"/>
    </source>
</evidence>
<feature type="transmembrane region" description="Helical" evidence="14">
    <location>
        <begin position="882"/>
        <end position="902"/>
    </location>
</feature>
<dbReference type="PANTHER" id="PTHR12011:SF347">
    <property type="entry name" value="FI21270P1-RELATED"/>
    <property type="match status" value="1"/>
</dbReference>
<evidence type="ECO:0000256" key="5">
    <source>
        <dbReference type="ARBA" id="ARBA00022729"/>
    </source>
</evidence>
<dbReference type="Pfam" id="PF00041">
    <property type="entry name" value="fn3"/>
    <property type="match status" value="1"/>
</dbReference>
<dbReference type="Pfam" id="PF01825">
    <property type="entry name" value="GPS"/>
    <property type="match status" value="1"/>
</dbReference>
<feature type="compositionally biased region" description="Low complexity" evidence="13">
    <location>
        <begin position="628"/>
        <end position="645"/>
    </location>
</feature>
<evidence type="ECO:0000256" key="11">
    <source>
        <dbReference type="ARBA" id="ARBA00023180"/>
    </source>
</evidence>
<keyword evidence="6 14" id="KW-1133">Transmembrane helix</keyword>
<dbReference type="InterPro" id="IPR000203">
    <property type="entry name" value="GPS"/>
</dbReference>
<evidence type="ECO:0000256" key="14">
    <source>
        <dbReference type="SAM" id="Phobius"/>
    </source>
</evidence>
<evidence type="ECO:0000259" key="16">
    <source>
        <dbReference type="PROSITE" id="PS50227"/>
    </source>
</evidence>
<feature type="compositionally biased region" description="Polar residues" evidence="13">
    <location>
        <begin position="1275"/>
        <end position="1287"/>
    </location>
</feature>
<dbReference type="EMBL" id="BLXT01000641">
    <property type="protein sequence ID" value="GFN79102.1"/>
    <property type="molecule type" value="Genomic_DNA"/>
</dbReference>
<dbReference type="PROSITE" id="PS50228">
    <property type="entry name" value="SUEL_LECTIN"/>
    <property type="match status" value="1"/>
</dbReference>
<feature type="domain" description="SUEL-type lectin" evidence="17">
    <location>
        <begin position="55"/>
        <end position="144"/>
    </location>
</feature>
<dbReference type="PROSITE" id="PS50261">
    <property type="entry name" value="G_PROTEIN_RECEP_F2_4"/>
    <property type="match status" value="1"/>
</dbReference>
<dbReference type="InterPro" id="IPR000832">
    <property type="entry name" value="GPCR_2_secretin-like"/>
</dbReference>
<dbReference type="PRINTS" id="PR00249">
    <property type="entry name" value="GPCRSECRETIN"/>
</dbReference>
<keyword evidence="10 20" id="KW-0675">Receptor</keyword>
<reference evidence="20 21" key="1">
    <citation type="journal article" date="2021" name="Elife">
        <title>Chloroplast acquisition without the gene transfer in kleptoplastic sea slugs, Plakobranchus ocellatus.</title>
        <authorList>
            <person name="Maeda T."/>
            <person name="Takahashi S."/>
            <person name="Yoshida T."/>
            <person name="Shimamura S."/>
            <person name="Takaki Y."/>
            <person name="Nagai Y."/>
            <person name="Toyoda A."/>
            <person name="Suzuki Y."/>
            <person name="Arimoto A."/>
            <person name="Ishii H."/>
            <person name="Satoh N."/>
            <person name="Nishiyama T."/>
            <person name="Hasebe M."/>
            <person name="Maruyama T."/>
            <person name="Minagawa J."/>
            <person name="Obokata J."/>
            <person name="Shigenobu S."/>
        </authorList>
    </citation>
    <scope>NUCLEOTIDE SEQUENCE [LARGE SCALE GENOMIC DNA]</scope>
</reference>
<dbReference type="Pfam" id="PF02140">
    <property type="entry name" value="SUEL_Lectin"/>
    <property type="match status" value="1"/>
</dbReference>
<keyword evidence="2" id="KW-1003">Cell membrane</keyword>
<sequence>MEIRMSISTPKKMREMARSRNVRLPSLVGVVMSALAVVSSIKVSAAEFDKLEKVACVNQPLELRCPQGMTIGIKRGFYGRITLQHCYDREKADNWRRDCMSEATEIVGERCDGREYCKVEANNSLFTDACPETEKYLQVIYKCQKDHTEPSSPKKPGKNANDKRSGSKEQPNPPREVFDGSPQSPHLHVVKAVNSTTAFLDWEQRMPESPIRGTYIYYRASYEQNWRKIIVSGAERPQYVSGLEPRTEYEFYLKSFNSRGISDDSNDQFVTMPAPEIKPSTTTPAPVETGNNGHPLFPSISDRKTTTTPAMTTTAAGNSPTKEDPDVENPPSYTEGSTGSRGNGRLDDDDEDGDDGKNDLMGRGNLHMCPAVKYRDVLWPRTRPGHKAEKPCPSDMRGMSSWRCEGHTWAGRAPDLSDCISPWLSSMDLQVHSVMQQEEEPVTAMLALHEGIMTHGHKLVPGDLKKAASKLLPKLAQGLMHKEKKSREEIQEFQQAFVSTSSELLSASNGDVWHELSDRDCRRAATSLVLALEDTGFTVANNMEIGDSSVTSDKNVVLMASRIDTQTYHEDMIFPAPGDLDASSTWKKTTDSIMIPGTSLMIAGRGGPLNIVFTIYNNLEDLIQPSQNNLSAAPSSSSTDSNIRSRYNTDTSGTEVAYNNEQTQGNTNDASVYPRSVVMVNSRIIGASIDSSKLRRTLPKPIMFTLSHLRPPKDLASPLCSFWKMDESYLSGRWSQEGCEPVDWNRTHTVCQCDHLTNFAVLMDISGVELSEEHELALRVITFVGCIISIVCLLLAWITFTIFKNLQCERNTIHKNLVFTLLLAEVLFVTGIAQTEHKLLCAMIAGGLHYLFLSAFAWMCLEGVQLYIMLVQVFEHEKSRLVSYYLFGYGTPLAVVAVSAAINYKGYGTSKHCWLTTDNYFILSFVGPACAVMLINLVMLSLAIYIMCRHSHMSATMKERTKEAKFNMTMSLSSVETFAPPKLRFPELPAWLKGAVVLVVLLGLTWAFGLLYLNQETVILAYVFTILNSLQGLFIFVFHCLKNDKVQKEYRKVARHTTWLPRCIRVNYGGYSVRASSSRQNSSGSGNYLSRLFGGKRKSAASTNSSAKPFLSSDQQRKSDIDNSASGTSTNRNSSSIAPPSPHPTSLNGYVYNPNYPHLNGYTPTSINSNGAVVVAPHTNNGCTHQLQHQLAPCYEEVVGELSQVLDCSMIDSEMVTEYCHNNLQVNQEKQRYSTGSEDSVRLLPVLPPHPPPYLDPDNLSNVSIASSSLVQSSGNTADAQATTLSRDFSENQKEGGTEEPVYEEVRSWAGDSKSSVPLGAISNERVAAHRGFDPHLNLNRYIISGSRSSSTSNSREKVATGTSAAAEPQASTREKSRDTLSTETYPDTNGMSLTDRSCSSPDVQFSSDSSPCSPTDKSNGKSQL</sequence>
<dbReference type="Pfam" id="PF16489">
    <property type="entry name" value="GAIN"/>
    <property type="match status" value="1"/>
</dbReference>
<evidence type="ECO:0000256" key="10">
    <source>
        <dbReference type="ARBA" id="ARBA00023170"/>
    </source>
</evidence>
<dbReference type="InterPro" id="IPR043159">
    <property type="entry name" value="Lectin_gal-bd_sf"/>
</dbReference>
<feature type="transmembrane region" description="Helical" evidence="14">
    <location>
        <begin position="922"/>
        <end position="948"/>
    </location>
</feature>
<dbReference type="InterPro" id="IPR036116">
    <property type="entry name" value="FN3_sf"/>
</dbReference>
<accession>A0AAV3YAD0</accession>
<feature type="region of interest" description="Disordered" evidence="13">
    <location>
        <begin position="1099"/>
        <end position="1149"/>
    </location>
</feature>
<dbReference type="GO" id="GO:0030246">
    <property type="term" value="F:carbohydrate binding"/>
    <property type="evidence" value="ECO:0007669"/>
    <property type="project" value="InterPro"/>
</dbReference>
<proteinExistence type="predicted"/>
<keyword evidence="12" id="KW-0807">Transducer</keyword>
<keyword evidence="8 14" id="KW-0472">Membrane</keyword>
<dbReference type="InterPro" id="IPR013783">
    <property type="entry name" value="Ig-like_fold"/>
</dbReference>
<dbReference type="SMART" id="SM00008">
    <property type="entry name" value="HormR"/>
    <property type="match status" value="1"/>
</dbReference>
<dbReference type="PROSITE" id="PS50853">
    <property type="entry name" value="FN3"/>
    <property type="match status" value="1"/>
</dbReference>
<feature type="region of interest" description="Disordered" evidence="13">
    <location>
        <begin position="146"/>
        <end position="184"/>
    </location>
</feature>
<dbReference type="GO" id="GO:0005886">
    <property type="term" value="C:plasma membrane"/>
    <property type="evidence" value="ECO:0007669"/>
    <property type="project" value="UniProtKB-SubCell"/>
</dbReference>
<dbReference type="InterPro" id="IPR017983">
    <property type="entry name" value="GPCR_2_secretin-like_CS"/>
</dbReference>
<evidence type="ECO:0000313" key="20">
    <source>
        <dbReference type="EMBL" id="GFN79102.1"/>
    </source>
</evidence>
<feature type="transmembrane region" description="Helical" evidence="14">
    <location>
        <begin position="1019"/>
        <end position="1041"/>
    </location>
</feature>
<dbReference type="Gene3D" id="2.60.220.50">
    <property type="match status" value="1"/>
</dbReference>
<feature type="region of interest" description="Disordered" evidence="13">
    <location>
        <begin position="1274"/>
        <end position="1318"/>
    </location>
</feature>
<dbReference type="PROSITE" id="PS50227">
    <property type="entry name" value="G_PROTEIN_RECEP_F2_3"/>
    <property type="match status" value="1"/>
</dbReference>
<dbReference type="SMART" id="SM00303">
    <property type="entry name" value="GPS"/>
    <property type="match status" value="1"/>
</dbReference>
<dbReference type="InterPro" id="IPR001879">
    <property type="entry name" value="GPCR_2_extracellular_dom"/>
</dbReference>
<feature type="compositionally biased region" description="Basic and acidic residues" evidence="13">
    <location>
        <begin position="1288"/>
        <end position="1297"/>
    </location>
</feature>
<organism evidence="20 21">
    <name type="scientific">Plakobranchus ocellatus</name>
    <dbReference type="NCBI Taxonomy" id="259542"/>
    <lineage>
        <taxon>Eukaryota</taxon>
        <taxon>Metazoa</taxon>
        <taxon>Spiralia</taxon>
        <taxon>Lophotrochozoa</taxon>
        <taxon>Mollusca</taxon>
        <taxon>Gastropoda</taxon>
        <taxon>Heterobranchia</taxon>
        <taxon>Euthyneura</taxon>
        <taxon>Panpulmonata</taxon>
        <taxon>Sacoglossa</taxon>
        <taxon>Placobranchoidea</taxon>
        <taxon>Plakobranchidae</taxon>
        <taxon>Plakobranchus</taxon>
    </lineage>
</organism>
<gene>
    <name evidence="20" type="ORF">PoB_000560800</name>
</gene>
<keyword evidence="4 14" id="KW-0812">Transmembrane</keyword>
<evidence type="ECO:0000256" key="8">
    <source>
        <dbReference type="ARBA" id="ARBA00023136"/>
    </source>
</evidence>
<feature type="compositionally biased region" description="Polar residues" evidence="13">
    <location>
        <begin position="1413"/>
        <end position="1425"/>
    </location>
</feature>
<feature type="compositionally biased region" description="Polar residues" evidence="13">
    <location>
        <begin position="1122"/>
        <end position="1148"/>
    </location>
</feature>
<dbReference type="Gene3D" id="4.10.1240.10">
    <property type="entry name" value="GPCR, family 2, extracellular hormone receptor domain"/>
    <property type="match status" value="1"/>
</dbReference>
<evidence type="ECO:0000256" key="1">
    <source>
        <dbReference type="ARBA" id="ARBA00004651"/>
    </source>
</evidence>
<dbReference type="GO" id="GO:0007166">
    <property type="term" value="P:cell surface receptor signaling pathway"/>
    <property type="evidence" value="ECO:0007669"/>
    <property type="project" value="InterPro"/>
</dbReference>
<keyword evidence="7" id="KW-0297">G-protein coupled receptor</keyword>
<evidence type="ECO:0000259" key="17">
    <source>
        <dbReference type="PROSITE" id="PS50228"/>
    </source>
</evidence>
<comment type="subcellular location">
    <subcellularLocation>
        <location evidence="1">Cell membrane</location>
        <topology evidence="1">Multi-pass membrane protein</topology>
    </subcellularLocation>
</comment>
<evidence type="ECO:0000259" key="19">
    <source>
        <dbReference type="PROSITE" id="PS50853"/>
    </source>
</evidence>
<protein>
    <submittedName>
        <fullName evidence="20">Adhesion g protein-coupled receptor l2</fullName>
    </submittedName>
</protein>
<dbReference type="Pfam" id="PF00002">
    <property type="entry name" value="7tm_2"/>
    <property type="match status" value="1"/>
</dbReference>
<feature type="region of interest" description="Disordered" evidence="13">
    <location>
        <begin position="628"/>
        <end position="649"/>
    </location>
</feature>
<dbReference type="CDD" id="cd00063">
    <property type="entry name" value="FN3"/>
    <property type="match status" value="1"/>
</dbReference>
<feature type="transmembrane region" description="Helical" evidence="14">
    <location>
        <begin position="839"/>
        <end position="861"/>
    </location>
</feature>
<dbReference type="Proteomes" id="UP000735302">
    <property type="component" value="Unassembled WGS sequence"/>
</dbReference>
<evidence type="ECO:0000256" key="4">
    <source>
        <dbReference type="ARBA" id="ARBA00022692"/>
    </source>
</evidence>
<feature type="region of interest" description="Disordered" evidence="13">
    <location>
        <begin position="1346"/>
        <end position="1425"/>
    </location>
</feature>
<evidence type="ECO:0000259" key="18">
    <source>
        <dbReference type="PROSITE" id="PS50261"/>
    </source>
</evidence>
<dbReference type="Gene3D" id="2.60.120.740">
    <property type="match status" value="1"/>
</dbReference>
<keyword evidence="9" id="KW-1015">Disulfide bond</keyword>
<evidence type="ECO:0000256" key="6">
    <source>
        <dbReference type="ARBA" id="ARBA00022989"/>
    </source>
</evidence>
<keyword evidence="21" id="KW-1185">Reference proteome</keyword>
<dbReference type="InterPro" id="IPR036445">
    <property type="entry name" value="GPCR_2_extracell_dom_sf"/>
</dbReference>
<dbReference type="InterPro" id="IPR003961">
    <property type="entry name" value="FN3_dom"/>
</dbReference>
<feature type="transmembrane region" description="Helical" evidence="14">
    <location>
        <begin position="776"/>
        <end position="803"/>
    </location>
</feature>
<dbReference type="CDD" id="cd22823">
    <property type="entry name" value="Gal_Rha_Lectin"/>
    <property type="match status" value="1"/>
</dbReference>
<evidence type="ECO:0000256" key="2">
    <source>
        <dbReference type="ARBA" id="ARBA00022475"/>
    </source>
</evidence>
<feature type="transmembrane region" description="Helical" evidence="14">
    <location>
        <begin position="990"/>
        <end position="1013"/>
    </location>
</feature>
<evidence type="ECO:0000256" key="9">
    <source>
        <dbReference type="ARBA" id="ARBA00023157"/>
    </source>
</evidence>
<dbReference type="PROSITE" id="PS50221">
    <property type="entry name" value="GAIN_B"/>
    <property type="match status" value="1"/>
</dbReference>
<feature type="domain" description="G-protein coupled receptors family 2 profile 1" evidence="16">
    <location>
        <begin position="369"/>
        <end position="423"/>
    </location>
</feature>
<dbReference type="GO" id="GO:0004930">
    <property type="term" value="F:G protein-coupled receptor activity"/>
    <property type="evidence" value="ECO:0007669"/>
    <property type="project" value="UniProtKB-KW"/>
</dbReference>
<feature type="compositionally biased region" description="Polar residues" evidence="13">
    <location>
        <begin position="1382"/>
        <end position="1397"/>
    </location>
</feature>
<feature type="compositionally biased region" description="Polar residues" evidence="13">
    <location>
        <begin position="331"/>
        <end position="340"/>
    </location>
</feature>
<dbReference type="InterPro" id="IPR017981">
    <property type="entry name" value="GPCR_2-like_7TM"/>
</dbReference>
<dbReference type="SUPFAM" id="SSF49265">
    <property type="entry name" value="Fibronectin type III"/>
    <property type="match status" value="1"/>
</dbReference>
<evidence type="ECO:0000256" key="7">
    <source>
        <dbReference type="ARBA" id="ARBA00023040"/>
    </source>
</evidence>
<keyword evidence="11" id="KW-0325">Glycoprotein</keyword>
<dbReference type="CDD" id="cd15440">
    <property type="entry name" value="7tmB2_latrophilin-like_invertebrate"/>
    <property type="match status" value="1"/>
</dbReference>
<dbReference type="InterPro" id="IPR032471">
    <property type="entry name" value="AGRL2-4_GAIN_subdom_A"/>
</dbReference>
<feature type="compositionally biased region" description="Low complexity" evidence="13">
    <location>
        <begin position="306"/>
        <end position="316"/>
    </location>
</feature>
<keyword evidence="3" id="KW-0597">Phosphoprotein</keyword>
<evidence type="ECO:0000259" key="15">
    <source>
        <dbReference type="PROSITE" id="PS50221"/>
    </source>
</evidence>
<dbReference type="Gene3D" id="1.20.1070.10">
    <property type="entry name" value="Rhodopsin 7-helix transmembrane proteins"/>
    <property type="match status" value="1"/>
</dbReference>
<keyword evidence="5" id="KW-0732">Signal</keyword>
<evidence type="ECO:0000256" key="3">
    <source>
        <dbReference type="ARBA" id="ARBA00022553"/>
    </source>
</evidence>
<dbReference type="PROSITE" id="PS00650">
    <property type="entry name" value="G_PROTEIN_RECEP_F2_2"/>
    <property type="match status" value="1"/>
</dbReference>
<feature type="domain" description="GAIN-B" evidence="15">
    <location>
        <begin position="571"/>
        <end position="769"/>
    </location>
</feature>
<comment type="caution">
    <text evidence="20">The sequence shown here is derived from an EMBL/GenBank/DDBJ whole genome shotgun (WGS) entry which is preliminary data.</text>
</comment>
<name>A0AAV3YAD0_9GAST</name>
<feature type="domain" description="G-protein coupled receptors family 2 profile 2" evidence="18">
    <location>
        <begin position="778"/>
        <end position="1043"/>
    </location>
</feature>
<dbReference type="Gene3D" id="2.60.40.10">
    <property type="entry name" value="Immunoglobulins"/>
    <property type="match status" value="1"/>
</dbReference>
<feature type="region of interest" description="Disordered" evidence="13">
    <location>
        <begin position="273"/>
        <end position="365"/>
    </location>
</feature>
<feature type="compositionally biased region" description="Low complexity" evidence="13">
    <location>
        <begin position="1398"/>
        <end position="1412"/>
    </location>
</feature>
<dbReference type="PANTHER" id="PTHR12011">
    <property type="entry name" value="ADHESION G-PROTEIN COUPLED RECEPTOR"/>
    <property type="match status" value="1"/>
</dbReference>
<feature type="domain" description="Fibronectin type-III" evidence="19">
    <location>
        <begin position="181"/>
        <end position="275"/>
    </location>
</feature>